<name>A0AB34JIU8_PRYPA</name>
<dbReference type="GO" id="GO:0055085">
    <property type="term" value="P:transmembrane transport"/>
    <property type="evidence" value="ECO:0007669"/>
    <property type="project" value="InterPro"/>
</dbReference>
<feature type="domain" description="ABC transporter" evidence="5">
    <location>
        <begin position="3"/>
        <end position="229"/>
    </location>
</feature>
<dbReference type="SUPFAM" id="SSF52540">
    <property type="entry name" value="P-loop containing nucleoside triphosphate hydrolases"/>
    <property type="match status" value="1"/>
</dbReference>
<dbReference type="InterPro" id="IPR003593">
    <property type="entry name" value="AAA+_ATPase"/>
</dbReference>
<evidence type="ECO:0000313" key="7">
    <source>
        <dbReference type="Proteomes" id="UP001515480"/>
    </source>
</evidence>
<evidence type="ECO:0000256" key="4">
    <source>
        <dbReference type="SAM" id="MobiDB-lite"/>
    </source>
</evidence>
<proteinExistence type="predicted"/>
<dbReference type="EMBL" id="JBGBPQ010000008">
    <property type="protein sequence ID" value="KAL1520599.1"/>
    <property type="molecule type" value="Genomic_DNA"/>
</dbReference>
<keyword evidence="7" id="KW-1185">Reference proteome</keyword>
<dbReference type="PROSITE" id="PS50893">
    <property type="entry name" value="ABC_TRANSPORTER_2"/>
    <property type="match status" value="1"/>
</dbReference>
<reference evidence="6 7" key="1">
    <citation type="journal article" date="2024" name="Science">
        <title>Giant polyketide synthase enzymes in the biosynthesis of giant marine polyether toxins.</title>
        <authorList>
            <person name="Fallon T.R."/>
            <person name="Shende V.V."/>
            <person name="Wierzbicki I.H."/>
            <person name="Pendleton A.L."/>
            <person name="Watervoot N.F."/>
            <person name="Auber R.P."/>
            <person name="Gonzalez D.J."/>
            <person name="Wisecaver J.H."/>
            <person name="Moore B.S."/>
        </authorList>
    </citation>
    <scope>NUCLEOTIDE SEQUENCE [LARGE SCALE GENOMIC DNA]</scope>
    <source>
        <strain evidence="6 7">12B1</strain>
    </source>
</reference>
<evidence type="ECO:0000259" key="5">
    <source>
        <dbReference type="PROSITE" id="PS50893"/>
    </source>
</evidence>
<dbReference type="InterPro" id="IPR015856">
    <property type="entry name" value="ABC_transpr_CbiO/EcfA_su"/>
</dbReference>
<feature type="compositionally biased region" description="Polar residues" evidence="4">
    <location>
        <begin position="371"/>
        <end position="381"/>
    </location>
</feature>
<dbReference type="Gene3D" id="3.40.50.300">
    <property type="entry name" value="P-loop containing nucleotide triphosphate hydrolases"/>
    <property type="match status" value="1"/>
</dbReference>
<dbReference type="InterPro" id="IPR027417">
    <property type="entry name" value="P-loop_NTPase"/>
</dbReference>
<gene>
    <name evidence="6" type="ORF">AB1Y20_022175</name>
</gene>
<feature type="region of interest" description="Disordered" evidence="4">
    <location>
        <begin position="276"/>
        <end position="295"/>
    </location>
</feature>
<dbReference type="Pfam" id="PF00005">
    <property type="entry name" value="ABC_tran"/>
    <property type="match status" value="1"/>
</dbReference>
<evidence type="ECO:0000256" key="3">
    <source>
        <dbReference type="ARBA" id="ARBA00022840"/>
    </source>
</evidence>
<dbReference type="PANTHER" id="PTHR43158">
    <property type="entry name" value="SKFA PEPTIDE EXPORT ATP-BINDING PROTEIN SKFE"/>
    <property type="match status" value="1"/>
</dbReference>
<feature type="region of interest" description="Disordered" evidence="4">
    <location>
        <begin position="303"/>
        <end position="322"/>
    </location>
</feature>
<dbReference type="GO" id="GO:0016020">
    <property type="term" value="C:membrane"/>
    <property type="evidence" value="ECO:0007669"/>
    <property type="project" value="InterPro"/>
</dbReference>
<dbReference type="GO" id="GO:0016887">
    <property type="term" value="F:ATP hydrolysis activity"/>
    <property type="evidence" value="ECO:0007669"/>
    <property type="project" value="InterPro"/>
</dbReference>
<comment type="caution">
    <text evidence="6">The sequence shown here is derived from an EMBL/GenBank/DDBJ whole genome shotgun (WGS) entry which is preliminary data.</text>
</comment>
<dbReference type="Proteomes" id="UP001515480">
    <property type="component" value="Unassembled WGS sequence"/>
</dbReference>
<feature type="region of interest" description="Disordered" evidence="4">
    <location>
        <begin position="363"/>
        <end position="396"/>
    </location>
</feature>
<accession>A0AB34JIU8</accession>
<dbReference type="InterPro" id="IPR003439">
    <property type="entry name" value="ABC_transporter-like_ATP-bd"/>
</dbReference>
<organism evidence="6 7">
    <name type="scientific">Prymnesium parvum</name>
    <name type="common">Toxic golden alga</name>
    <dbReference type="NCBI Taxonomy" id="97485"/>
    <lineage>
        <taxon>Eukaryota</taxon>
        <taxon>Haptista</taxon>
        <taxon>Haptophyta</taxon>
        <taxon>Prymnesiophyceae</taxon>
        <taxon>Prymnesiales</taxon>
        <taxon>Prymnesiaceae</taxon>
        <taxon>Prymnesium</taxon>
    </lineage>
</organism>
<protein>
    <recommendedName>
        <fullName evidence="5">ABC transporter domain-containing protein</fullName>
    </recommendedName>
</protein>
<keyword evidence="1" id="KW-0813">Transport</keyword>
<dbReference type="PANTHER" id="PTHR43158:SF2">
    <property type="entry name" value="SKFA PEPTIDE EXPORT ATP-BINDING PROTEIN SKFE"/>
    <property type="match status" value="1"/>
</dbReference>
<dbReference type="GO" id="GO:0005524">
    <property type="term" value="F:ATP binding"/>
    <property type="evidence" value="ECO:0007669"/>
    <property type="project" value="UniProtKB-KW"/>
</dbReference>
<keyword evidence="3" id="KW-0067">ATP-binding</keyword>
<dbReference type="AlphaFoldDB" id="A0AB34JIU8"/>
<evidence type="ECO:0000313" key="6">
    <source>
        <dbReference type="EMBL" id="KAL1520599.1"/>
    </source>
</evidence>
<sequence length="527" mass="55317">MAVCLRDLSFSYRPSAKPVFSNVRLTVAPASRLVLVGSNGAGKTTLLHLIGGRRRASSGEALVLAEDAFECTRLALRVGLITSAWDDDLTLPVRQLVRAACAGNERGRCEALGRALGVEELMDAELAALSEGQRRRVQLFCQLAPRREVVLLDEATNSLDVMCRAALLAFLREESEVRGVTIIFCTHIFDGLDGWATSLAHLDGGALHRHVEVSDLPVGKSIYQVVCDWLTEHARSSTSATEYSLSDGGKSSGLARSSLLEEALAGCLPSPAHPHSVYDGMTADGPSPTGGHAHEPDLVAVATGEGLDGPMPCGPRDAGDSDLSFEPAVAFDGPRPGKAFRLGPQGVGYYPLHEHADGVTGVRAEPKAATGTESAGMSPSAGTLAGSDSKDPGSLSIRETSTAHAAKPLTPKAAAIAPTLQSALELLVTQADACRRAVAEGNSQQVMTTSLQITRIWEQTQKALQLFQDECEVATGVRLSPPVHIPHAPVASPGLPEGWGSRHNALPEEALVAKGAILSGAALQDKK</sequence>
<dbReference type="SMART" id="SM00382">
    <property type="entry name" value="AAA"/>
    <property type="match status" value="1"/>
</dbReference>
<dbReference type="CDD" id="cd03225">
    <property type="entry name" value="ABC_cobalt_CbiO_domain1"/>
    <property type="match status" value="1"/>
</dbReference>
<evidence type="ECO:0000256" key="1">
    <source>
        <dbReference type="ARBA" id="ARBA00022448"/>
    </source>
</evidence>
<keyword evidence="2" id="KW-0547">Nucleotide-binding</keyword>
<evidence type="ECO:0000256" key="2">
    <source>
        <dbReference type="ARBA" id="ARBA00022741"/>
    </source>
</evidence>